<dbReference type="EMBL" id="BAAAME010000010">
    <property type="protein sequence ID" value="GAA1751801.1"/>
    <property type="molecule type" value="Genomic_DNA"/>
</dbReference>
<organism evidence="1 2">
    <name type="scientific">Aeromicrobium alkaliterrae</name>
    <dbReference type="NCBI Taxonomy" id="302168"/>
    <lineage>
        <taxon>Bacteria</taxon>
        <taxon>Bacillati</taxon>
        <taxon>Actinomycetota</taxon>
        <taxon>Actinomycetes</taxon>
        <taxon>Propionibacteriales</taxon>
        <taxon>Nocardioidaceae</taxon>
        <taxon>Aeromicrobium</taxon>
    </lineage>
</organism>
<evidence type="ECO:0000313" key="2">
    <source>
        <dbReference type="Proteomes" id="UP001501057"/>
    </source>
</evidence>
<evidence type="ECO:0000313" key="1">
    <source>
        <dbReference type="EMBL" id="GAA1751801.1"/>
    </source>
</evidence>
<sequence length="221" mass="24047">MPLTHEPDTSVADWFVDAEGSAVVRALQGPPGYEAYATIRFDEPDDAAEATGYRSDPALVALVTGLCVNHTATPEDVFFALWEGWGEIDGGDARLLGVDVRHRVLPRIYRQHRGPATPPAFGPAVVDAPRADLGGIRSYLLFRGHLSQVGDWGARPLAPGWPRTLPQASLTWPRDRAWFIASDVDPSWFTVGGSRELVTMLLGRTDLIVSVGRHGSPQELT</sequence>
<name>A0ABN2KAN1_9ACTN</name>
<proteinExistence type="predicted"/>
<dbReference type="RefSeq" id="WP_344203877.1">
    <property type="nucleotide sequence ID" value="NZ_BAAAME010000010.1"/>
</dbReference>
<gene>
    <name evidence="1" type="ORF">GCM10009710_34500</name>
</gene>
<dbReference type="Proteomes" id="UP001501057">
    <property type="component" value="Unassembled WGS sequence"/>
</dbReference>
<keyword evidence="2" id="KW-1185">Reference proteome</keyword>
<comment type="caution">
    <text evidence="1">The sequence shown here is derived from an EMBL/GenBank/DDBJ whole genome shotgun (WGS) entry which is preliminary data.</text>
</comment>
<accession>A0ABN2KAN1</accession>
<reference evidence="1 2" key="1">
    <citation type="journal article" date="2019" name="Int. J. Syst. Evol. Microbiol.">
        <title>The Global Catalogue of Microorganisms (GCM) 10K type strain sequencing project: providing services to taxonomists for standard genome sequencing and annotation.</title>
        <authorList>
            <consortium name="The Broad Institute Genomics Platform"/>
            <consortium name="The Broad Institute Genome Sequencing Center for Infectious Disease"/>
            <person name="Wu L."/>
            <person name="Ma J."/>
        </authorList>
    </citation>
    <scope>NUCLEOTIDE SEQUENCE [LARGE SCALE GENOMIC DNA]</scope>
    <source>
        <strain evidence="1 2">JCM 13518</strain>
    </source>
</reference>
<protein>
    <submittedName>
        <fullName evidence="1">Uncharacterized protein</fullName>
    </submittedName>
</protein>